<dbReference type="InterPro" id="IPR005804">
    <property type="entry name" value="FA_desaturase_dom"/>
</dbReference>
<dbReference type="Pfam" id="PF00487">
    <property type="entry name" value="FA_desaturase"/>
    <property type="match status" value="1"/>
</dbReference>
<keyword evidence="6" id="KW-0472">Membrane</keyword>
<reference evidence="8" key="1">
    <citation type="submission" date="2022-03" db="EMBL/GenBank/DDBJ databases">
        <authorList>
            <person name="Sayadi A."/>
        </authorList>
    </citation>
    <scope>NUCLEOTIDE SEQUENCE</scope>
</reference>
<comment type="caution">
    <text evidence="8">The sequence shown here is derived from an EMBL/GenBank/DDBJ whole genome shotgun (WGS) entry which is preliminary data.</text>
</comment>
<protein>
    <recommendedName>
        <fullName evidence="5">Cytochrome b5-related protein</fullName>
    </recommendedName>
</protein>
<proteinExistence type="inferred from homology"/>
<keyword evidence="2 6" id="KW-0479">Metal-binding</keyword>
<evidence type="ECO:0000313" key="8">
    <source>
        <dbReference type="EMBL" id="CAH1959887.1"/>
    </source>
</evidence>
<dbReference type="InterPro" id="IPR053100">
    <property type="entry name" value="Cytochrome_b5-related"/>
</dbReference>
<dbReference type="GO" id="GO:0020037">
    <property type="term" value="F:heme binding"/>
    <property type="evidence" value="ECO:0007669"/>
    <property type="project" value="UniProtKB-UniRule"/>
</dbReference>
<dbReference type="InterPro" id="IPR001199">
    <property type="entry name" value="Cyt_B5-like_heme/steroid-bd"/>
</dbReference>
<keyword evidence="1 6" id="KW-0349">Heme</keyword>
<sequence>MSSKPVSAPVSTLGIKPPASRFKSSGLTVDVWLEEKQDTDGAEGLWRVHDGIYDFSDFVSEHPGGSEWLTLTKGTDISEAFEAHHISQYPEQLLKKYFVREANTKRNSPFTFKEDGFYRTLKKEVREALKTMPKQPWNTSNFMVDTMAFFLFLFSVLAVRHWNYFIGILAGIFLGLLSVAAHNYFHRRDNLRMYYFQFSLMQIREWRILHALSHHLHTNTIDDLEISLLEPLLQYLPTAKAPKQRYGSLFLVPIICIFHFHIQFSRRMYDAYKRNGYNLKITDLTAAILPISMYILGGQSLLATLWMWNFILHVGSCHFALVALHAAHHHPDIFHDGDTPRSDENYDWGLSQLDALMERKEIIGSHFLVLTNFGDHCLHHLFPTLDHGALEFLYPVLQKNLEKFDVDLRVVSQWDTFLGSFQQLMRVTPNPNPPDLKKYSKKN</sequence>
<dbReference type="Pfam" id="PF00173">
    <property type="entry name" value="Cyt-b5"/>
    <property type="match status" value="1"/>
</dbReference>
<keyword evidence="9" id="KW-1185">Reference proteome</keyword>
<feature type="transmembrane region" description="Helical" evidence="6">
    <location>
        <begin position="284"/>
        <end position="308"/>
    </location>
</feature>
<evidence type="ECO:0000256" key="4">
    <source>
        <dbReference type="ARBA" id="ARBA00055674"/>
    </source>
</evidence>
<dbReference type="InterPro" id="IPR036400">
    <property type="entry name" value="Cyt_B5-like_heme/steroid_sf"/>
</dbReference>
<comment type="function">
    <text evidence="4">May play a role in muscle cell metabolism.</text>
</comment>
<evidence type="ECO:0000256" key="2">
    <source>
        <dbReference type="ARBA" id="ARBA00022723"/>
    </source>
</evidence>
<dbReference type="GO" id="GO:0006629">
    <property type="term" value="P:lipid metabolic process"/>
    <property type="evidence" value="ECO:0007669"/>
    <property type="project" value="InterPro"/>
</dbReference>
<dbReference type="PROSITE" id="PS00191">
    <property type="entry name" value="CYTOCHROME_B5_1"/>
    <property type="match status" value="1"/>
</dbReference>
<feature type="transmembrane region" description="Helical" evidence="6">
    <location>
        <begin position="246"/>
        <end position="264"/>
    </location>
</feature>
<dbReference type="PANTHER" id="PTHR16740">
    <property type="entry name" value="CYTOCHROME B5-RELATED PROTEIN-RELATED"/>
    <property type="match status" value="1"/>
</dbReference>
<organism evidence="8 9">
    <name type="scientific">Acanthoscelides obtectus</name>
    <name type="common">Bean weevil</name>
    <name type="synonym">Bruchus obtectus</name>
    <dbReference type="NCBI Taxonomy" id="200917"/>
    <lineage>
        <taxon>Eukaryota</taxon>
        <taxon>Metazoa</taxon>
        <taxon>Ecdysozoa</taxon>
        <taxon>Arthropoda</taxon>
        <taxon>Hexapoda</taxon>
        <taxon>Insecta</taxon>
        <taxon>Pterygota</taxon>
        <taxon>Neoptera</taxon>
        <taxon>Endopterygota</taxon>
        <taxon>Coleoptera</taxon>
        <taxon>Polyphaga</taxon>
        <taxon>Cucujiformia</taxon>
        <taxon>Chrysomeloidea</taxon>
        <taxon>Chrysomelidae</taxon>
        <taxon>Bruchinae</taxon>
        <taxon>Bruchini</taxon>
        <taxon>Acanthoscelides</taxon>
    </lineage>
</organism>
<feature type="transmembrane region" description="Helical" evidence="6">
    <location>
        <begin position="142"/>
        <end position="159"/>
    </location>
</feature>
<evidence type="ECO:0000259" key="7">
    <source>
        <dbReference type="PROSITE" id="PS50255"/>
    </source>
</evidence>
<evidence type="ECO:0000256" key="3">
    <source>
        <dbReference type="ARBA" id="ARBA00023004"/>
    </source>
</evidence>
<dbReference type="InterPro" id="IPR018506">
    <property type="entry name" value="Cyt_B5_heme-BS"/>
</dbReference>
<keyword evidence="6" id="KW-1133">Transmembrane helix</keyword>
<gene>
    <name evidence="8" type="ORF">ACAOBT_LOCUS3437</name>
</gene>
<comment type="caution">
    <text evidence="6">Lacks conserved residue(s) required for the propagation of feature annotation.</text>
</comment>
<accession>A0A9P0JTY8</accession>
<dbReference type="FunFam" id="3.10.120.10:FF:000020">
    <property type="entry name" value="Cytochrome b5-related protein"/>
    <property type="match status" value="1"/>
</dbReference>
<dbReference type="OrthoDB" id="260519at2759"/>
<evidence type="ECO:0000256" key="5">
    <source>
        <dbReference type="ARBA" id="ARBA00073492"/>
    </source>
</evidence>
<dbReference type="AlphaFoldDB" id="A0A9P0JTY8"/>
<feature type="transmembrane region" description="Helical" evidence="6">
    <location>
        <begin position="165"/>
        <end position="185"/>
    </location>
</feature>
<evidence type="ECO:0000313" key="9">
    <source>
        <dbReference type="Proteomes" id="UP001152888"/>
    </source>
</evidence>
<dbReference type="SMART" id="SM01117">
    <property type="entry name" value="Cyt-b5"/>
    <property type="match status" value="1"/>
</dbReference>
<keyword evidence="3 6" id="KW-0408">Iron</keyword>
<dbReference type="Proteomes" id="UP001152888">
    <property type="component" value="Unassembled WGS sequence"/>
</dbReference>
<keyword evidence="6" id="KW-0812">Transmembrane</keyword>
<dbReference type="SUPFAM" id="SSF55856">
    <property type="entry name" value="Cytochrome b5-like heme/steroid binding domain"/>
    <property type="match status" value="1"/>
</dbReference>
<comment type="similarity">
    <text evidence="6">Belongs to the cytochrome b5 family.</text>
</comment>
<feature type="domain" description="Cytochrome b5 heme-binding" evidence="7">
    <location>
        <begin position="35"/>
        <end position="103"/>
    </location>
</feature>
<dbReference type="EMBL" id="CAKOFQ010006685">
    <property type="protein sequence ID" value="CAH1959887.1"/>
    <property type="molecule type" value="Genomic_DNA"/>
</dbReference>
<evidence type="ECO:0000256" key="1">
    <source>
        <dbReference type="ARBA" id="ARBA00022617"/>
    </source>
</evidence>
<dbReference type="Gene3D" id="3.10.120.10">
    <property type="entry name" value="Cytochrome b5-like heme/steroid binding domain"/>
    <property type="match status" value="1"/>
</dbReference>
<dbReference type="PANTHER" id="PTHR16740:SF1">
    <property type="entry name" value="CYTOCHROME B5-RELATED PROTEIN-RELATED"/>
    <property type="match status" value="1"/>
</dbReference>
<name>A0A9P0JTY8_ACAOB</name>
<dbReference type="PROSITE" id="PS50255">
    <property type="entry name" value="CYTOCHROME_B5_2"/>
    <property type="match status" value="1"/>
</dbReference>
<dbReference type="GO" id="GO:0046872">
    <property type="term" value="F:metal ion binding"/>
    <property type="evidence" value="ECO:0007669"/>
    <property type="project" value="UniProtKB-UniRule"/>
</dbReference>
<evidence type="ECO:0000256" key="6">
    <source>
        <dbReference type="RuleBase" id="RU362121"/>
    </source>
</evidence>